<dbReference type="Proteomes" id="UP000694892">
    <property type="component" value="Chromosome 2L"/>
</dbReference>
<reference evidence="2" key="1">
    <citation type="journal article" date="2016" name="Nature">
        <title>Genome evolution in the allotetraploid frog Xenopus laevis.</title>
        <authorList>
            <person name="Session A.M."/>
            <person name="Uno Y."/>
            <person name="Kwon T."/>
            <person name="Chapman J.A."/>
            <person name="Toyoda A."/>
            <person name="Takahashi S."/>
            <person name="Fukui A."/>
            <person name="Hikosaka A."/>
            <person name="Suzuki A."/>
            <person name="Kondo M."/>
            <person name="van Heeringen S.J."/>
            <person name="Quigley I."/>
            <person name="Heinz S."/>
            <person name="Ogino H."/>
            <person name="Ochi H."/>
            <person name="Hellsten U."/>
            <person name="Lyons J.B."/>
            <person name="Simakov O."/>
            <person name="Putnam N."/>
            <person name="Stites J."/>
            <person name="Kuroki Y."/>
            <person name="Tanaka T."/>
            <person name="Michiue T."/>
            <person name="Watanabe M."/>
            <person name="Bogdanovic O."/>
            <person name="Lister R."/>
            <person name="Georgiou G."/>
            <person name="Paranjpe S.S."/>
            <person name="van Kruijsbergen I."/>
            <person name="Shu S."/>
            <person name="Carlson J."/>
            <person name="Kinoshita T."/>
            <person name="Ohta Y."/>
            <person name="Mawaribuchi S."/>
            <person name="Jenkins J."/>
            <person name="Grimwood J."/>
            <person name="Schmutz J."/>
            <person name="Mitros T."/>
            <person name="Mozaffari S.V."/>
            <person name="Suzuki Y."/>
            <person name="Haramoto Y."/>
            <person name="Yamamoto T.S."/>
            <person name="Takagi C."/>
            <person name="Heald R."/>
            <person name="Miller K."/>
            <person name="Haudenschild C."/>
            <person name="Kitzman J."/>
            <person name="Nakayama T."/>
            <person name="Izutsu Y."/>
            <person name="Robert J."/>
            <person name="Fortriede J."/>
            <person name="Burns K."/>
            <person name="Lotay V."/>
            <person name="Karimi K."/>
            <person name="Yasuoka Y."/>
            <person name="Dichmann D.S."/>
            <person name="Flajnik M.F."/>
            <person name="Houston D.W."/>
            <person name="Shendure J."/>
            <person name="DuPasquier L."/>
            <person name="Vize P.D."/>
            <person name="Zorn A.M."/>
            <person name="Ito M."/>
            <person name="Marcotte E.M."/>
            <person name="Wallingford J.B."/>
            <person name="Ito Y."/>
            <person name="Asashima M."/>
            <person name="Ueno N."/>
            <person name="Matsuda Y."/>
            <person name="Veenstra G.J."/>
            <person name="Fujiyama A."/>
            <person name="Harland R.M."/>
            <person name="Taira M."/>
            <person name="Rokhsar D.S."/>
        </authorList>
    </citation>
    <scope>NUCLEOTIDE SEQUENCE [LARGE SCALE GENOMIC DNA]</scope>
    <source>
        <strain evidence="2">J</strain>
    </source>
</reference>
<dbReference type="EMBL" id="CM004468">
    <property type="protein sequence ID" value="OCT94584.1"/>
    <property type="molecule type" value="Genomic_DNA"/>
</dbReference>
<evidence type="ECO:0000313" key="1">
    <source>
        <dbReference type="EMBL" id="OCT94584.1"/>
    </source>
</evidence>
<name>A0A974DME3_XENLA</name>
<protein>
    <submittedName>
        <fullName evidence="1">Uncharacterized protein</fullName>
    </submittedName>
</protein>
<proteinExistence type="predicted"/>
<evidence type="ECO:0000313" key="2">
    <source>
        <dbReference type="Proteomes" id="UP000694892"/>
    </source>
</evidence>
<dbReference type="AlphaFoldDB" id="A0A974DME3"/>
<accession>A0A974DME3</accession>
<sequence length="94" mass="10200">MKSSPWRYLRSLFQVYFLICAGIGRNSRQKGEAISFSGCTPTCISPSSASSGHDDVNIKGPLKALYGERRHVAIATSFHIGRIVSADLNCGHNS</sequence>
<gene>
    <name evidence="1" type="ORF">XELAEV_18012261mg</name>
</gene>
<organism evidence="1 2">
    <name type="scientific">Xenopus laevis</name>
    <name type="common">African clawed frog</name>
    <dbReference type="NCBI Taxonomy" id="8355"/>
    <lineage>
        <taxon>Eukaryota</taxon>
        <taxon>Metazoa</taxon>
        <taxon>Chordata</taxon>
        <taxon>Craniata</taxon>
        <taxon>Vertebrata</taxon>
        <taxon>Euteleostomi</taxon>
        <taxon>Amphibia</taxon>
        <taxon>Batrachia</taxon>
        <taxon>Anura</taxon>
        <taxon>Pipoidea</taxon>
        <taxon>Pipidae</taxon>
        <taxon>Xenopodinae</taxon>
        <taxon>Xenopus</taxon>
        <taxon>Xenopus</taxon>
    </lineage>
</organism>